<keyword evidence="2" id="KW-1185">Reference proteome</keyword>
<evidence type="ECO:0000313" key="2">
    <source>
        <dbReference type="Proteomes" id="UP000826271"/>
    </source>
</evidence>
<name>A0AAV6XDH5_9LAMI</name>
<comment type="caution">
    <text evidence="1">The sequence shown here is derived from an EMBL/GenBank/DDBJ whole genome shotgun (WGS) entry which is preliminary data.</text>
</comment>
<dbReference type="AlphaFoldDB" id="A0AAV6XDH5"/>
<accession>A0AAV6XDH5</accession>
<reference evidence="1" key="1">
    <citation type="submission" date="2019-10" db="EMBL/GenBank/DDBJ databases">
        <authorList>
            <person name="Zhang R."/>
            <person name="Pan Y."/>
            <person name="Wang J."/>
            <person name="Ma R."/>
            <person name="Yu S."/>
        </authorList>
    </citation>
    <scope>NUCLEOTIDE SEQUENCE</scope>
    <source>
        <strain evidence="1">LA-IB0</strain>
        <tissue evidence="1">Leaf</tissue>
    </source>
</reference>
<sequence>MDNKDTPSDVLISQIHSFHRASIGSEISFPLRSSNAVDTRRKPGCVKLNFNGANFVNPIATSSSLRLLTEVSEALACREALRLALLHQWRAKEEGGLGINQILVRNKALILRHLWSIIKDDDNSIWVAWIQANKLGSKSIWNVKFATSNTWSWKRILKMKDLIQPHIKYSIGSGDRVWLWHDPWHEKGILSEQYPQGSIALGPISDCKLSRVILNYEWNWPMDNTTESIEISNTLPNIHYGCEDKVV</sequence>
<evidence type="ECO:0000313" key="1">
    <source>
        <dbReference type="EMBL" id="KAG8379340.1"/>
    </source>
</evidence>
<organism evidence="1 2">
    <name type="scientific">Buddleja alternifolia</name>
    <dbReference type="NCBI Taxonomy" id="168488"/>
    <lineage>
        <taxon>Eukaryota</taxon>
        <taxon>Viridiplantae</taxon>
        <taxon>Streptophyta</taxon>
        <taxon>Embryophyta</taxon>
        <taxon>Tracheophyta</taxon>
        <taxon>Spermatophyta</taxon>
        <taxon>Magnoliopsida</taxon>
        <taxon>eudicotyledons</taxon>
        <taxon>Gunneridae</taxon>
        <taxon>Pentapetalae</taxon>
        <taxon>asterids</taxon>
        <taxon>lamiids</taxon>
        <taxon>Lamiales</taxon>
        <taxon>Scrophulariaceae</taxon>
        <taxon>Buddlejeae</taxon>
        <taxon>Buddleja</taxon>
    </lineage>
</organism>
<protein>
    <submittedName>
        <fullName evidence="1">Uncharacterized protein</fullName>
    </submittedName>
</protein>
<gene>
    <name evidence="1" type="ORF">BUALT_Bualt07G0078200</name>
</gene>
<proteinExistence type="predicted"/>
<dbReference type="EMBL" id="WHWC01000007">
    <property type="protein sequence ID" value="KAG8379340.1"/>
    <property type="molecule type" value="Genomic_DNA"/>
</dbReference>
<dbReference type="Proteomes" id="UP000826271">
    <property type="component" value="Unassembled WGS sequence"/>
</dbReference>